<dbReference type="STRING" id="1450537.A0A395IBQ1"/>
<dbReference type="EMBL" id="KZ824267">
    <property type="protein sequence ID" value="RAL17632.1"/>
    <property type="molecule type" value="Genomic_DNA"/>
</dbReference>
<dbReference type="VEuPathDB" id="FungiDB:BO97DRAFT_11412"/>
<protein>
    <submittedName>
        <fullName evidence="1">Uncharacterized protein</fullName>
    </submittedName>
</protein>
<dbReference type="Proteomes" id="UP000248961">
    <property type="component" value="Unassembled WGS sequence"/>
</dbReference>
<organism evidence="1 2">
    <name type="scientific">Aspergillus homomorphus (strain CBS 101889)</name>
    <dbReference type="NCBI Taxonomy" id="1450537"/>
    <lineage>
        <taxon>Eukaryota</taxon>
        <taxon>Fungi</taxon>
        <taxon>Dikarya</taxon>
        <taxon>Ascomycota</taxon>
        <taxon>Pezizomycotina</taxon>
        <taxon>Eurotiomycetes</taxon>
        <taxon>Eurotiomycetidae</taxon>
        <taxon>Eurotiales</taxon>
        <taxon>Aspergillaceae</taxon>
        <taxon>Aspergillus</taxon>
        <taxon>Aspergillus subgen. Circumdati</taxon>
    </lineage>
</organism>
<evidence type="ECO:0000313" key="1">
    <source>
        <dbReference type="EMBL" id="RAL17632.1"/>
    </source>
</evidence>
<dbReference type="GeneID" id="37194212"/>
<evidence type="ECO:0000313" key="2">
    <source>
        <dbReference type="Proteomes" id="UP000248961"/>
    </source>
</evidence>
<accession>A0A395IBQ1</accession>
<keyword evidence="2" id="KW-1185">Reference proteome</keyword>
<name>A0A395IBQ1_ASPHC</name>
<dbReference type="AlphaFoldDB" id="A0A395IBQ1"/>
<sequence>MSFAPPPGSTAELHNRLQSEPHWGYTIYRTTFSAQADAAFPTILRYLDACVKKSLFSECASYSENSPGVDHAIYQGIWAKYQSIVVGDAARFAGASMESVRDHFEAVVEGQGRRDFFNSDRMCIVIDEESLLTLLDASVEALEAEGPNHVLETTRFVKVVEAWPTVDQYDSFPGWMECSPRAMWDLWKMMGDGEEVRNSWEDMDDMDGGVYCGP</sequence>
<reference evidence="1 2" key="1">
    <citation type="submission" date="2018-02" db="EMBL/GenBank/DDBJ databases">
        <title>The genomes of Aspergillus section Nigri reveals drivers in fungal speciation.</title>
        <authorList>
            <consortium name="DOE Joint Genome Institute"/>
            <person name="Vesth T.C."/>
            <person name="Nybo J."/>
            <person name="Theobald S."/>
            <person name="Brandl J."/>
            <person name="Frisvad J.C."/>
            <person name="Nielsen K.F."/>
            <person name="Lyhne E.K."/>
            <person name="Kogle M.E."/>
            <person name="Kuo A."/>
            <person name="Riley R."/>
            <person name="Clum A."/>
            <person name="Nolan M."/>
            <person name="Lipzen A."/>
            <person name="Salamov A."/>
            <person name="Henrissat B."/>
            <person name="Wiebenga A."/>
            <person name="De vries R.P."/>
            <person name="Grigoriev I.V."/>
            <person name="Mortensen U.H."/>
            <person name="Andersen M.R."/>
            <person name="Baker S.E."/>
        </authorList>
    </citation>
    <scope>NUCLEOTIDE SEQUENCE [LARGE SCALE GENOMIC DNA]</scope>
    <source>
        <strain evidence="1 2">CBS 101889</strain>
    </source>
</reference>
<dbReference type="RefSeq" id="XP_025556786.1">
    <property type="nucleotide sequence ID" value="XM_025689923.1"/>
</dbReference>
<proteinExistence type="predicted"/>
<gene>
    <name evidence="1" type="ORF">BO97DRAFT_11412</name>
</gene>
<dbReference type="OrthoDB" id="4424523at2759"/>